<dbReference type="InterPro" id="IPR004364">
    <property type="entry name" value="Aa-tRNA-synt_II"/>
</dbReference>
<dbReference type="InterPro" id="IPR045864">
    <property type="entry name" value="aa-tRNA-synth_II/BPL/LPL"/>
</dbReference>
<dbReference type="GO" id="GO:0004812">
    <property type="term" value="F:aminoacyl-tRNA ligase activity"/>
    <property type="evidence" value="ECO:0007669"/>
    <property type="project" value="InterPro"/>
</dbReference>
<evidence type="ECO:0000259" key="4">
    <source>
        <dbReference type="Pfam" id="PF00152"/>
    </source>
</evidence>
<dbReference type="AlphaFoldDB" id="A0A915VK30"/>
<dbReference type="Gene3D" id="3.30.930.10">
    <property type="entry name" value="Bira Bifunctional Protein, Domain 2"/>
    <property type="match status" value="2"/>
</dbReference>
<sequence length="298" mass="34284">MIANPPLAVLEKKRKESSLYPIIEPHLFSQVVNKMRLFFLEKGYLEVHTQNRLSIMAACEDPKTIASYNYHGNVWPLPQTGQMWLEYELLDKPNVPGYFCVSTSYRNEPDPVDGRHCLIFPMFEFELPGGIDELIKVEAELLEYLGFGSAADFPQGVYDEVAKAYGVKELEREEETKIGEDHGPVYFLTHFPEYTSPFWNMKRNEEDSNISEKVDVLLHGMETIGSAERSCNPQEMRDTFYTIEDGKYAERLFDMFGKERVEAELNEFLELDFFPRSGGGIGVTRMIRAMQLSGLIEE</sequence>
<protein>
    <recommendedName>
        <fullName evidence="4">Aminoacyl-tRNA synthetase class II (D/K/N) domain-containing protein</fullName>
    </recommendedName>
</protein>
<dbReference type="Proteomes" id="UP001060919">
    <property type="component" value="Chromosome"/>
</dbReference>
<keyword evidence="3" id="KW-0067">ATP-binding</keyword>
<gene>
    <name evidence="5" type="ORF">AsAng_0001880</name>
</gene>
<dbReference type="GO" id="GO:0005524">
    <property type="term" value="F:ATP binding"/>
    <property type="evidence" value="ECO:0007669"/>
    <property type="project" value="InterPro"/>
</dbReference>
<keyword evidence="1" id="KW-0436">Ligase</keyword>
<evidence type="ECO:0000256" key="3">
    <source>
        <dbReference type="ARBA" id="ARBA00022840"/>
    </source>
</evidence>
<accession>A0A915VK30</accession>
<keyword evidence="2" id="KW-0547">Nucleotide-binding</keyword>
<dbReference type="KEGG" id="aup:AsAng_0001880"/>
<evidence type="ECO:0000256" key="1">
    <source>
        <dbReference type="ARBA" id="ARBA00022598"/>
    </source>
</evidence>
<dbReference type="Pfam" id="PF00152">
    <property type="entry name" value="tRNA-synt_2"/>
    <property type="match status" value="1"/>
</dbReference>
<evidence type="ECO:0000313" key="6">
    <source>
        <dbReference type="Proteomes" id="UP001060919"/>
    </source>
</evidence>
<organism evidence="5 6">
    <name type="scientific">Aureispira anguillae</name>
    <dbReference type="NCBI Taxonomy" id="2864201"/>
    <lineage>
        <taxon>Bacteria</taxon>
        <taxon>Pseudomonadati</taxon>
        <taxon>Bacteroidota</taxon>
        <taxon>Saprospiria</taxon>
        <taxon>Saprospirales</taxon>
        <taxon>Saprospiraceae</taxon>
        <taxon>Aureispira</taxon>
    </lineage>
</organism>
<evidence type="ECO:0000313" key="5">
    <source>
        <dbReference type="EMBL" id="BDS09487.1"/>
    </source>
</evidence>
<dbReference type="GO" id="GO:0006418">
    <property type="term" value="P:tRNA aminoacylation for protein translation"/>
    <property type="evidence" value="ECO:0007669"/>
    <property type="project" value="InterPro"/>
</dbReference>
<evidence type="ECO:0000256" key="2">
    <source>
        <dbReference type="ARBA" id="ARBA00022741"/>
    </source>
</evidence>
<keyword evidence="6" id="KW-1185">Reference proteome</keyword>
<name>A0A915VK30_9BACT</name>
<reference evidence="5" key="1">
    <citation type="submission" date="2022-09" db="EMBL/GenBank/DDBJ databases">
        <title>Aureispira anguillicida sp. nov., isolated from Leptocephalus of Japanese eel Anguilla japonica.</title>
        <authorList>
            <person name="Yuasa K."/>
            <person name="Mekata T."/>
            <person name="Ikunari K."/>
        </authorList>
    </citation>
    <scope>NUCLEOTIDE SEQUENCE</scope>
    <source>
        <strain evidence="5">EL160426</strain>
    </source>
</reference>
<feature type="domain" description="Aminoacyl-tRNA synthetase class II (D/K/N)" evidence="4">
    <location>
        <begin position="27"/>
        <end position="291"/>
    </location>
</feature>
<proteinExistence type="predicted"/>
<dbReference type="SUPFAM" id="SSF55681">
    <property type="entry name" value="Class II aaRS and biotin synthetases"/>
    <property type="match status" value="1"/>
</dbReference>
<dbReference type="RefSeq" id="WP_264790875.1">
    <property type="nucleotide sequence ID" value="NZ_AP026867.1"/>
</dbReference>
<dbReference type="EMBL" id="AP026867">
    <property type="protein sequence ID" value="BDS09487.1"/>
    <property type="molecule type" value="Genomic_DNA"/>
</dbReference>